<evidence type="ECO:0000256" key="1">
    <source>
        <dbReference type="SAM" id="MobiDB-lite"/>
    </source>
</evidence>
<evidence type="ECO:0000313" key="3">
    <source>
        <dbReference type="Proteomes" id="UP000799291"/>
    </source>
</evidence>
<accession>A0A6G1JN24</accession>
<protein>
    <submittedName>
        <fullName evidence="2">Uncharacterized protein</fullName>
    </submittedName>
</protein>
<evidence type="ECO:0000313" key="2">
    <source>
        <dbReference type="EMBL" id="KAF2691641.1"/>
    </source>
</evidence>
<dbReference type="Proteomes" id="UP000799291">
    <property type="component" value="Unassembled WGS sequence"/>
</dbReference>
<keyword evidence="3" id="KW-1185">Reference proteome</keyword>
<sequence>MPIRFDNRTGLCLHIVKLDGKLSIRFTSDSAMAANYTFEGTDLEETGQITTQLKMERRASLPSLKAHKLQATPADGQYIFPFLIIHTVDSTDQDPVFSIFATFNEHSSNPLKRPAENEAGDYRAYKHVFVEGYRTGPGDDHNEEGRLHIDLAHHEMIWESYDDFEGGTRVTLDRLSLPACVVENVPLETAHFFSDNSLHLCCAYKRNYASNSISFSMGYSRKDNRVFVNNTGTGAERFYFTGEDKMQVAIDAVQDDPAIIADALVHCIDRTSGREAVHNPEADYVLAIDKERFGTLNAQGHLTEEQARDREFNSKERSQRERRLALRLCKVMKEAPKTFSQGQVGVKELEDETESEEGSDGDAKNRRGRDNKFDP</sequence>
<dbReference type="EMBL" id="MU005569">
    <property type="protein sequence ID" value="KAF2691641.1"/>
    <property type="molecule type" value="Genomic_DNA"/>
</dbReference>
<feature type="compositionally biased region" description="Basic and acidic residues" evidence="1">
    <location>
        <begin position="361"/>
        <end position="375"/>
    </location>
</feature>
<feature type="compositionally biased region" description="Acidic residues" evidence="1">
    <location>
        <begin position="349"/>
        <end position="360"/>
    </location>
</feature>
<dbReference type="AlphaFoldDB" id="A0A6G1JN24"/>
<feature type="region of interest" description="Disordered" evidence="1">
    <location>
        <begin position="340"/>
        <end position="375"/>
    </location>
</feature>
<gene>
    <name evidence="2" type="ORF">K458DRAFT_381487</name>
</gene>
<name>A0A6G1JN24_9PLEO</name>
<dbReference type="OrthoDB" id="3747522at2759"/>
<reference evidence="2" key="1">
    <citation type="journal article" date="2020" name="Stud. Mycol.">
        <title>101 Dothideomycetes genomes: a test case for predicting lifestyles and emergence of pathogens.</title>
        <authorList>
            <person name="Haridas S."/>
            <person name="Albert R."/>
            <person name="Binder M."/>
            <person name="Bloem J."/>
            <person name="Labutti K."/>
            <person name="Salamov A."/>
            <person name="Andreopoulos B."/>
            <person name="Baker S."/>
            <person name="Barry K."/>
            <person name="Bills G."/>
            <person name="Bluhm B."/>
            <person name="Cannon C."/>
            <person name="Castanera R."/>
            <person name="Culley D."/>
            <person name="Daum C."/>
            <person name="Ezra D."/>
            <person name="Gonzalez J."/>
            <person name="Henrissat B."/>
            <person name="Kuo A."/>
            <person name="Liang C."/>
            <person name="Lipzen A."/>
            <person name="Lutzoni F."/>
            <person name="Magnuson J."/>
            <person name="Mondo S."/>
            <person name="Nolan M."/>
            <person name="Ohm R."/>
            <person name="Pangilinan J."/>
            <person name="Park H.-J."/>
            <person name="Ramirez L."/>
            <person name="Alfaro M."/>
            <person name="Sun H."/>
            <person name="Tritt A."/>
            <person name="Yoshinaga Y."/>
            <person name="Zwiers L.-H."/>
            <person name="Turgeon B."/>
            <person name="Goodwin S."/>
            <person name="Spatafora J."/>
            <person name="Crous P."/>
            <person name="Grigoriev I."/>
        </authorList>
    </citation>
    <scope>NUCLEOTIDE SEQUENCE</scope>
    <source>
        <strain evidence="2">CBS 122367</strain>
    </source>
</reference>
<organism evidence="2 3">
    <name type="scientific">Lentithecium fluviatile CBS 122367</name>
    <dbReference type="NCBI Taxonomy" id="1168545"/>
    <lineage>
        <taxon>Eukaryota</taxon>
        <taxon>Fungi</taxon>
        <taxon>Dikarya</taxon>
        <taxon>Ascomycota</taxon>
        <taxon>Pezizomycotina</taxon>
        <taxon>Dothideomycetes</taxon>
        <taxon>Pleosporomycetidae</taxon>
        <taxon>Pleosporales</taxon>
        <taxon>Massarineae</taxon>
        <taxon>Lentitheciaceae</taxon>
        <taxon>Lentithecium</taxon>
    </lineage>
</organism>
<proteinExistence type="predicted"/>